<feature type="domain" description="YknX-like beta-barrel" evidence="7">
    <location>
        <begin position="128"/>
        <end position="216"/>
    </location>
</feature>
<dbReference type="InterPro" id="IPR058635">
    <property type="entry name" value="BSH_YhbJ"/>
</dbReference>
<comment type="caution">
    <text evidence="9">The sequence shown here is derived from an EMBL/GenBank/DDBJ whole genome shotgun (WGS) entry which is preliminary data.</text>
</comment>
<evidence type="ECO:0000256" key="2">
    <source>
        <dbReference type="ARBA" id="ARBA00009477"/>
    </source>
</evidence>
<evidence type="ECO:0000313" key="10">
    <source>
        <dbReference type="Proteomes" id="UP001203004"/>
    </source>
</evidence>
<comment type="subcellular location">
    <subcellularLocation>
        <location evidence="1">Membrane</location>
        <topology evidence="1">Single-pass membrane protein</topology>
    </subcellularLocation>
</comment>
<keyword evidence="3 6" id="KW-0812">Transmembrane</keyword>
<dbReference type="PANTHER" id="PTHR30386:SF26">
    <property type="entry name" value="TRANSPORT PROTEIN COMB"/>
    <property type="match status" value="1"/>
</dbReference>
<evidence type="ECO:0000256" key="1">
    <source>
        <dbReference type="ARBA" id="ARBA00004167"/>
    </source>
</evidence>
<dbReference type="InterPro" id="IPR058636">
    <property type="entry name" value="Beta-barrel_YknX"/>
</dbReference>
<dbReference type="Proteomes" id="UP001203004">
    <property type="component" value="Unassembled WGS sequence"/>
</dbReference>
<name>A0ABT0M9W4_9BACL</name>
<dbReference type="RefSeq" id="WP_249100091.1">
    <property type="nucleotide sequence ID" value="NZ_JAMAST010000005.1"/>
</dbReference>
<evidence type="ECO:0000256" key="6">
    <source>
        <dbReference type="SAM" id="Phobius"/>
    </source>
</evidence>
<keyword evidence="10" id="KW-1185">Reference proteome</keyword>
<sequence>MNNFTRLLIINIIVIIVLVGGGAAGYYYYDQATNYVKTDNALVSGQAISIAAPVAGKLTSWSVTQGKSFTADNTLGTIEGTGTDGKPVKVPVKMPQTATIAENAGTKNAFVAAGTQLAQAYNLHELYIVANVDETDIENVKTGQKVDISIDAFPDTEFTGKVNQIGTATASTFSLIPSSNSNGNYTKVTQVVPVKIKLDGYKGAKLLPGMNVTVKIHI</sequence>
<dbReference type="Pfam" id="PF25997">
    <property type="entry name" value="BSH_YhbJ"/>
    <property type="match status" value="1"/>
</dbReference>
<protein>
    <submittedName>
        <fullName evidence="9">Efflux RND transporter periplasmic adaptor subunit</fullName>
    </submittedName>
</protein>
<organism evidence="9 10">
    <name type="scientific">Sporolactobacillus mangiferae</name>
    <dbReference type="NCBI Taxonomy" id="2940498"/>
    <lineage>
        <taxon>Bacteria</taxon>
        <taxon>Bacillati</taxon>
        <taxon>Bacillota</taxon>
        <taxon>Bacilli</taxon>
        <taxon>Bacillales</taxon>
        <taxon>Sporolactobacillaceae</taxon>
        <taxon>Sporolactobacillus</taxon>
    </lineage>
</organism>
<gene>
    <name evidence="9" type="ORF">M3N64_06845</name>
</gene>
<proteinExistence type="inferred from homology"/>
<dbReference type="EMBL" id="JAMAST010000005">
    <property type="protein sequence ID" value="MCL1631665.1"/>
    <property type="molecule type" value="Genomic_DNA"/>
</dbReference>
<feature type="transmembrane region" description="Helical" evidence="6">
    <location>
        <begin position="7"/>
        <end position="29"/>
    </location>
</feature>
<reference evidence="9 10" key="1">
    <citation type="submission" date="2022-05" db="EMBL/GenBank/DDBJ databases">
        <title>Sporolactobacillus sp nov CPB3-1, isolated from tree bark (Mangifera indica L.).</title>
        <authorList>
            <person name="Phuengjayaem S."/>
            <person name="Tanasupawat S."/>
        </authorList>
    </citation>
    <scope>NUCLEOTIDE SEQUENCE [LARGE SCALE GENOMIC DNA]</scope>
    <source>
        <strain evidence="9 10">CPB3-1</strain>
    </source>
</reference>
<evidence type="ECO:0000256" key="5">
    <source>
        <dbReference type="ARBA" id="ARBA00023136"/>
    </source>
</evidence>
<keyword evidence="5 6" id="KW-0472">Membrane</keyword>
<dbReference type="InterPro" id="IPR050739">
    <property type="entry name" value="MFP"/>
</dbReference>
<accession>A0ABT0M9W4</accession>
<dbReference type="PANTHER" id="PTHR30386">
    <property type="entry name" value="MEMBRANE FUSION SUBUNIT OF EMRAB-TOLC MULTIDRUG EFFLUX PUMP"/>
    <property type="match status" value="1"/>
</dbReference>
<evidence type="ECO:0000313" key="9">
    <source>
        <dbReference type="EMBL" id="MCL1631665.1"/>
    </source>
</evidence>
<evidence type="ECO:0000259" key="7">
    <source>
        <dbReference type="Pfam" id="PF25990"/>
    </source>
</evidence>
<evidence type="ECO:0000256" key="3">
    <source>
        <dbReference type="ARBA" id="ARBA00022692"/>
    </source>
</evidence>
<feature type="domain" description="YhbJ barrel-sandwich hybrid" evidence="8">
    <location>
        <begin position="48"/>
        <end position="120"/>
    </location>
</feature>
<dbReference type="Pfam" id="PF25990">
    <property type="entry name" value="Beta-barrel_YknX"/>
    <property type="match status" value="1"/>
</dbReference>
<comment type="similarity">
    <text evidence="2">Belongs to the membrane fusion protein (MFP) (TC 8.A.1) family.</text>
</comment>
<keyword evidence="4 6" id="KW-1133">Transmembrane helix</keyword>
<evidence type="ECO:0000259" key="8">
    <source>
        <dbReference type="Pfam" id="PF25997"/>
    </source>
</evidence>
<evidence type="ECO:0000256" key="4">
    <source>
        <dbReference type="ARBA" id="ARBA00022989"/>
    </source>
</evidence>
<dbReference type="Gene3D" id="2.40.30.170">
    <property type="match status" value="1"/>
</dbReference>